<organism evidence="1 2">
    <name type="scientific">Portunus trituberculatus</name>
    <name type="common">Swimming crab</name>
    <name type="synonym">Neptunus trituberculatus</name>
    <dbReference type="NCBI Taxonomy" id="210409"/>
    <lineage>
        <taxon>Eukaryota</taxon>
        <taxon>Metazoa</taxon>
        <taxon>Ecdysozoa</taxon>
        <taxon>Arthropoda</taxon>
        <taxon>Crustacea</taxon>
        <taxon>Multicrustacea</taxon>
        <taxon>Malacostraca</taxon>
        <taxon>Eumalacostraca</taxon>
        <taxon>Eucarida</taxon>
        <taxon>Decapoda</taxon>
        <taxon>Pleocyemata</taxon>
        <taxon>Brachyura</taxon>
        <taxon>Eubrachyura</taxon>
        <taxon>Portunoidea</taxon>
        <taxon>Portunidae</taxon>
        <taxon>Portuninae</taxon>
        <taxon>Portunus</taxon>
    </lineage>
</organism>
<dbReference type="Proteomes" id="UP000324222">
    <property type="component" value="Unassembled WGS sequence"/>
</dbReference>
<name>A0A5B7GCH8_PORTR</name>
<reference evidence="1 2" key="1">
    <citation type="submission" date="2019-05" db="EMBL/GenBank/DDBJ databases">
        <title>Another draft genome of Portunus trituberculatus and its Hox gene families provides insights of decapod evolution.</title>
        <authorList>
            <person name="Jeong J.-H."/>
            <person name="Song I."/>
            <person name="Kim S."/>
            <person name="Choi T."/>
            <person name="Kim D."/>
            <person name="Ryu S."/>
            <person name="Kim W."/>
        </authorList>
    </citation>
    <scope>NUCLEOTIDE SEQUENCE [LARGE SCALE GENOMIC DNA]</scope>
    <source>
        <tissue evidence="1">Muscle</tissue>
    </source>
</reference>
<evidence type="ECO:0000313" key="1">
    <source>
        <dbReference type="EMBL" id="MPC54254.1"/>
    </source>
</evidence>
<sequence>MESKGTEILNTENRLSCGGASTKSNGTACSYDEALPRPLPTDISQEQTSNFPAARDAEQTSHVVHTLLPPATPSRPALVMTV</sequence>
<evidence type="ECO:0000313" key="2">
    <source>
        <dbReference type="Proteomes" id="UP000324222"/>
    </source>
</evidence>
<dbReference type="AlphaFoldDB" id="A0A5B7GCH8"/>
<comment type="caution">
    <text evidence="1">The sequence shown here is derived from an EMBL/GenBank/DDBJ whole genome shotgun (WGS) entry which is preliminary data.</text>
</comment>
<protein>
    <submittedName>
        <fullName evidence="1">Uncharacterized protein</fullName>
    </submittedName>
</protein>
<accession>A0A5B7GCH8</accession>
<dbReference type="EMBL" id="VSRR010012220">
    <property type="protein sequence ID" value="MPC54254.1"/>
    <property type="molecule type" value="Genomic_DNA"/>
</dbReference>
<proteinExistence type="predicted"/>
<keyword evidence="2" id="KW-1185">Reference proteome</keyword>
<gene>
    <name evidence="1" type="ORF">E2C01_048164</name>
</gene>